<comment type="caution">
    <text evidence="1">The sequence shown here is derived from an EMBL/GenBank/DDBJ whole genome shotgun (WGS) entry which is preliminary data.</text>
</comment>
<evidence type="ECO:0000313" key="2">
    <source>
        <dbReference type="Proteomes" id="UP001215280"/>
    </source>
</evidence>
<name>A0AAD7JKC5_9AGAR</name>
<evidence type="ECO:0000313" key="1">
    <source>
        <dbReference type="EMBL" id="KAJ7766337.1"/>
    </source>
</evidence>
<dbReference type="EMBL" id="JARJLG010000033">
    <property type="protein sequence ID" value="KAJ7766337.1"/>
    <property type="molecule type" value="Genomic_DNA"/>
</dbReference>
<keyword evidence="2" id="KW-1185">Reference proteome</keyword>
<gene>
    <name evidence="1" type="ORF">DFH07DRAFT_1058700</name>
</gene>
<organism evidence="1 2">
    <name type="scientific">Mycena maculata</name>
    <dbReference type="NCBI Taxonomy" id="230809"/>
    <lineage>
        <taxon>Eukaryota</taxon>
        <taxon>Fungi</taxon>
        <taxon>Dikarya</taxon>
        <taxon>Basidiomycota</taxon>
        <taxon>Agaricomycotina</taxon>
        <taxon>Agaricomycetes</taxon>
        <taxon>Agaricomycetidae</taxon>
        <taxon>Agaricales</taxon>
        <taxon>Marasmiineae</taxon>
        <taxon>Mycenaceae</taxon>
        <taxon>Mycena</taxon>
    </lineage>
</organism>
<reference evidence="1" key="1">
    <citation type="submission" date="2023-03" db="EMBL/GenBank/DDBJ databases">
        <title>Massive genome expansion in bonnet fungi (Mycena s.s.) driven by repeated elements and novel gene families across ecological guilds.</title>
        <authorList>
            <consortium name="Lawrence Berkeley National Laboratory"/>
            <person name="Harder C.B."/>
            <person name="Miyauchi S."/>
            <person name="Viragh M."/>
            <person name="Kuo A."/>
            <person name="Thoen E."/>
            <person name="Andreopoulos B."/>
            <person name="Lu D."/>
            <person name="Skrede I."/>
            <person name="Drula E."/>
            <person name="Henrissat B."/>
            <person name="Morin E."/>
            <person name="Kohler A."/>
            <person name="Barry K."/>
            <person name="LaButti K."/>
            <person name="Morin E."/>
            <person name="Salamov A."/>
            <person name="Lipzen A."/>
            <person name="Mereny Z."/>
            <person name="Hegedus B."/>
            <person name="Baldrian P."/>
            <person name="Stursova M."/>
            <person name="Weitz H."/>
            <person name="Taylor A."/>
            <person name="Grigoriev I.V."/>
            <person name="Nagy L.G."/>
            <person name="Martin F."/>
            <person name="Kauserud H."/>
        </authorList>
    </citation>
    <scope>NUCLEOTIDE SEQUENCE</scope>
    <source>
        <strain evidence="1">CBHHK188m</strain>
    </source>
</reference>
<protein>
    <submittedName>
        <fullName evidence="1">Uncharacterized protein</fullName>
    </submittedName>
</protein>
<dbReference type="Proteomes" id="UP001215280">
    <property type="component" value="Unassembled WGS sequence"/>
</dbReference>
<accession>A0AAD7JKC5</accession>
<proteinExistence type="predicted"/>
<sequence length="360" mass="39755">MAMQSESRVVDVDMQAIASRALAGSPADLGEIQRALVNGLLPLTREALELFLAHLKTPSNGKNSRLRLVETAFRDLTLVLITRENLFNPDTSIISAISNSWPAICSSLVELYGHHKDLAIKVSRPPAGQKHQVMDVPSVILTFIETISHWPDISTTLQVPCQLQQVTTIFASIWTGELTRGATRLDFSASETLASFISCREGDARLGTSFIERFDSKPVLTKLLLGHLETSCKSQASYLGSDALLIGFLIEVDPDLKGYLLSQSSTRKFIAALKWFVGQTPSPEIVNSLAVCLKCLVEATDGVTWVKQVLRANILPALSSFYHYKAVENKAIILLSQTLSRYLVYKSVLRETRYSLDDMI</sequence>
<dbReference type="AlphaFoldDB" id="A0AAD7JKC5"/>